<dbReference type="RefSeq" id="XP_001802203.1">
    <property type="nucleotide sequence ID" value="XM_001802151.1"/>
</dbReference>
<sequence length="30" mass="3448">MYNLGEVEGWAYTLPSRNLFIDRQDIDGSS</sequence>
<gene>
    <name evidence="1" type="ORF">SNOG_11971</name>
</gene>
<dbReference type="EMBL" id="CH445345">
    <property type="protein sequence ID" value="EAT80383.1"/>
    <property type="molecule type" value="Genomic_DNA"/>
</dbReference>
<dbReference type="GeneID" id="5979113"/>
<dbReference type="InParanoid" id="Q0U8E3"/>
<evidence type="ECO:0000313" key="1">
    <source>
        <dbReference type="EMBL" id="EAT80383.1"/>
    </source>
</evidence>
<dbReference type="KEGG" id="pno:SNOG_11971"/>
<protein>
    <submittedName>
        <fullName evidence="1">Uncharacterized protein</fullName>
    </submittedName>
</protein>
<name>Q0U8E3_PHANO</name>
<dbReference type="Proteomes" id="UP000001055">
    <property type="component" value="Unassembled WGS sequence"/>
</dbReference>
<dbReference type="AlphaFoldDB" id="Q0U8E3"/>
<proteinExistence type="predicted"/>
<organism evidence="1 2">
    <name type="scientific">Phaeosphaeria nodorum (strain SN15 / ATCC MYA-4574 / FGSC 10173)</name>
    <name type="common">Glume blotch fungus</name>
    <name type="synonym">Parastagonospora nodorum</name>
    <dbReference type="NCBI Taxonomy" id="321614"/>
    <lineage>
        <taxon>Eukaryota</taxon>
        <taxon>Fungi</taxon>
        <taxon>Dikarya</taxon>
        <taxon>Ascomycota</taxon>
        <taxon>Pezizomycotina</taxon>
        <taxon>Dothideomycetes</taxon>
        <taxon>Pleosporomycetidae</taxon>
        <taxon>Pleosporales</taxon>
        <taxon>Pleosporineae</taxon>
        <taxon>Phaeosphaeriaceae</taxon>
        <taxon>Parastagonospora</taxon>
    </lineage>
</organism>
<accession>Q0U8E3</accession>
<reference evidence="2" key="1">
    <citation type="journal article" date="2007" name="Plant Cell">
        <title>Dothideomycete-plant interactions illuminated by genome sequencing and EST analysis of the wheat pathogen Stagonospora nodorum.</title>
        <authorList>
            <person name="Hane J.K."/>
            <person name="Lowe R.G."/>
            <person name="Solomon P.S."/>
            <person name="Tan K.C."/>
            <person name="Schoch C.L."/>
            <person name="Spatafora J.W."/>
            <person name="Crous P.W."/>
            <person name="Kodira C."/>
            <person name="Birren B.W."/>
            <person name="Galagan J.E."/>
            <person name="Torriani S.F."/>
            <person name="McDonald B.A."/>
            <person name="Oliver R.P."/>
        </authorList>
    </citation>
    <scope>NUCLEOTIDE SEQUENCE [LARGE SCALE GENOMIC DNA]</scope>
    <source>
        <strain evidence="2">SN15 / ATCC MYA-4574 / FGSC 10173</strain>
    </source>
</reference>
<evidence type="ECO:0000313" key="2">
    <source>
        <dbReference type="Proteomes" id="UP000001055"/>
    </source>
</evidence>